<name>A0ACB9E7Q0_9ASTR</name>
<keyword evidence="2" id="KW-1185">Reference proteome</keyword>
<protein>
    <submittedName>
        <fullName evidence="1">Uncharacterized protein</fullName>
    </submittedName>
</protein>
<reference evidence="2" key="1">
    <citation type="journal article" date="2022" name="Mol. Ecol. Resour.">
        <title>The genomes of chicory, endive, great burdock and yacon provide insights into Asteraceae palaeo-polyploidization history and plant inulin production.</title>
        <authorList>
            <person name="Fan W."/>
            <person name="Wang S."/>
            <person name="Wang H."/>
            <person name="Wang A."/>
            <person name="Jiang F."/>
            <person name="Liu H."/>
            <person name="Zhao H."/>
            <person name="Xu D."/>
            <person name="Zhang Y."/>
        </authorList>
    </citation>
    <scope>NUCLEOTIDE SEQUENCE [LARGE SCALE GENOMIC DNA]</scope>
    <source>
        <strain evidence="2">cv. Yunnan</strain>
    </source>
</reference>
<dbReference type="EMBL" id="CM042035">
    <property type="protein sequence ID" value="KAI3754862.1"/>
    <property type="molecule type" value="Genomic_DNA"/>
</dbReference>
<evidence type="ECO:0000313" key="2">
    <source>
        <dbReference type="Proteomes" id="UP001056120"/>
    </source>
</evidence>
<dbReference type="Proteomes" id="UP001056120">
    <property type="component" value="Linkage Group LG18"/>
</dbReference>
<evidence type="ECO:0000313" key="1">
    <source>
        <dbReference type="EMBL" id="KAI3754862.1"/>
    </source>
</evidence>
<reference evidence="1 2" key="2">
    <citation type="journal article" date="2022" name="Mol. Ecol. Resour.">
        <title>The genomes of chicory, endive, great burdock and yacon provide insights into Asteraceae paleo-polyploidization history and plant inulin production.</title>
        <authorList>
            <person name="Fan W."/>
            <person name="Wang S."/>
            <person name="Wang H."/>
            <person name="Wang A."/>
            <person name="Jiang F."/>
            <person name="Liu H."/>
            <person name="Zhao H."/>
            <person name="Xu D."/>
            <person name="Zhang Y."/>
        </authorList>
    </citation>
    <scope>NUCLEOTIDE SEQUENCE [LARGE SCALE GENOMIC DNA]</scope>
    <source>
        <strain evidence="2">cv. Yunnan</strain>
        <tissue evidence="1">Leaves</tissue>
    </source>
</reference>
<organism evidence="1 2">
    <name type="scientific">Smallanthus sonchifolius</name>
    <dbReference type="NCBI Taxonomy" id="185202"/>
    <lineage>
        <taxon>Eukaryota</taxon>
        <taxon>Viridiplantae</taxon>
        <taxon>Streptophyta</taxon>
        <taxon>Embryophyta</taxon>
        <taxon>Tracheophyta</taxon>
        <taxon>Spermatophyta</taxon>
        <taxon>Magnoliopsida</taxon>
        <taxon>eudicotyledons</taxon>
        <taxon>Gunneridae</taxon>
        <taxon>Pentapetalae</taxon>
        <taxon>asterids</taxon>
        <taxon>campanulids</taxon>
        <taxon>Asterales</taxon>
        <taxon>Asteraceae</taxon>
        <taxon>Asteroideae</taxon>
        <taxon>Heliantheae alliance</taxon>
        <taxon>Millerieae</taxon>
        <taxon>Smallanthus</taxon>
    </lineage>
</organism>
<proteinExistence type="predicted"/>
<sequence length="128" mass="14163">MLGITGSGDGSKGWCWWACEPAVVVSHDNGVMVVVVQKGDGYARVLRSDEARWRYTVVVMGGGRRCELGEHRSKRLKSVAMVVYGGVRRRQTATEGECGLSQVREEEATMVMEEHMVDYDGRNGVPNE</sequence>
<comment type="caution">
    <text evidence="1">The sequence shown here is derived from an EMBL/GenBank/DDBJ whole genome shotgun (WGS) entry which is preliminary data.</text>
</comment>
<gene>
    <name evidence="1" type="ORF">L1987_54654</name>
</gene>
<accession>A0ACB9E7Q0</accession>